<evidence type="ECO:0000313" key="14">
    <source>
        <dbReference type="Proteomes" id="UP000005220"/>
    </source>
</evidence>
<evidence type="ECO:0000256" key="4">
    <source>
        <dbReference type="ARBA" id="ARBA00022622"/>
    </source>
</evidence>
<comment type="function">
    <text evidence="12">Splits internally a 1,3-beta-glucan molecule and transfers the newly generated reducing end (the donor) to the non-reducing end of another 1,3-beta-glucan molecule (the acceptor) forming a 1,3-beta linkage, resulting in the elongation of 1,3-beta-glucan chains in the cell wall.</text>
</comment>
<dbReference type="FunCoup" id="H2AS18">
    <property type="interactions" value="49"/>
</dbReference>
<dbReference type="InterPro" id="IPR004886">
    <property type="entry name" value="Glucanosyltransferase"/>
</dbReference>
<keyword evidence="7 12" id="KW-0472">Membrane</keyword>
<gene>
    <name evidence="13" type="primary">KAFR0C01750</name>
    <name evidence="13" type="ORF">KAFR_0C01750</name>
</gene>
<dbReference type="GO" id="GO:0005886">
    <property type="term" value="C:plasma membrane"/>
    <property type="evidence" value="ECO:0007669"/>
    <property type="project" value="UniProtKB-SubCell"/>
</dbReference>
<evidence type="ECO:0000256" key="8">
    <source>
        <dbReference type="ARBA" id="ARBA00023157"/>
    </source>
</evidence>
<dbReference type="EMBL" id="HE650823">
    <property type="protein sequence ID" value="CCF57168.1"/>
    <property type="molecule type" value="Genomic_DNA"/>
</dbReference>
<dbReference type="Pfam" id="PF03198">
    <property type="entry name" value="Glyco_hydro_72"/>
    <property type="match status" value="1"/>
</dbReference>
<dbReference type="FunFam" id="3.20.20.80:FF:000032">
    <property type="entry name" value="1,3-beta-glucanosyltransferase"/>
    <property type="match status" value="1"/>
</dbReference>
<sequence length="472" mass="53504">MMFRGLLILAYFCFSCIFVSAASINPIGISGKRFVDTVTGEPFFIKGVDYQPGGSSEVNSAQDPLSDPDTCARDIILFQELGINTVRIYSVNPELNHDECMTMLGMAGIYLILDVNSPLENQHLNRYEPWTTYNQDYLEHVFQVVEQFSGYNNTLGFFAGNEVINDKRSAQYSPPYVKQLIGDMKTYINQHCDRDIPVGYSAADDLKYRVPLSKYLECTDKDGKITNVDFYGVNSYQWCGKQTLESSGYDKLIEAYSDYSKPVFFSEFGCNRVLPRTFDEVKALFSKDMYDVFSGGLVYEFTQEPNNYGLVDIKEDGSATILEDFNQLKNHYKGLALPTKKDFMSAMSKNEQIEQASMSNLPLCSTKYENINIITKVAKDLAKPLIKKGISIEKGHFVDLDPENLKSKYKFYDNAGGELPSLNSMRIVNNFDSSKGSKDKSRKPKKNETNKISIVDSVWLCFAIVYIVYQFV</sequence>
<evidence type="ECO:0000256" key="6">
    <source>
        <dbReference type="ARBA" id="ARBA00022729"/>
    </source>
</evidence>
<dbReference type="RefSeq" id="XP_003956303.1">
    <property type="nucleotide sequence ID" value="XM_003956254.1"/>
</dbReference>
<dbReference type="GO" id="GO:0071970">
    <property type="term" value="P:fungal-type cell wall (1-&gt;3)-beta-D-glucan biosynthetic process"/>
    <property type="evidence" value="ECO:0007669"/>
    <property type="project" value="TreeGrafter"/>
</dbReference>
<dbReference type="InParanoid" id="H2AS18"/>
<evidence type="ECO:0000256" key="2">
    <source>
        <dbReference type="ARBA" id="ARBA00004589"/>
    </source>
</evidence>
<dbReference type="GeneID" id="13885087"/>
<evidence type="ECO:0000256" key="11">
    <source>
        <dbReference type="ARBA" id="ARBA00023316"/>
    </source>
</evidence>
<feature type="chain" id="PRO_5005133651" description="1,3-beta-glucanosyltransferase" evidence="12">
    <location>
        <begin position="22"/>
        <end position="472"/>
    </location>
</feature>
<dbReference type="OrthoDB" id="421038at2759"/>
<dbReference type="GO" id="GO:0009277">
    <property type="term" value="C:fungal-type cell wall"/>
    <property type="evidence" value="ECO:0007669"/>
    <property type="project" value="EnsemblFungi"/>
</dbReference>
<dbReference type="PANTHER" id="PTHR31468:SF14">
    <property type="entry name" value="1,3-BETA-GLUCANOSYLTRANSFERASE GAS4"/>
    <property type="match status" value="1"/>
</dbReference>
<evidence type="ECO:0000256" key="10">
    <source>
        <dbReference type="ARBA" id="ARBA00023288"/>
    </source>
</evidence>
<dbReference type="GO" id="GO:0098552">
    <property type="term" value="C:side of membrane"/>
    <property type="evidence" value="ECO:0007669"/>
    <property type="project" value="UniProtKB-KW"/>
</dbReference>
<keyword evidence="5 12" id="KW-0808">Transferase</keyword>
<comment type="similarity">
    <text evidence="3 12">Belongs to the glycosyl hydrolase 72 family.</text>
</comment>
<dbReference type="eggNOG" id="ENOG502QRZZ">
    <property type="taxonomic scope" value="Eukaryota"/>
</dbReference>
<keyword evidence="9" id="KW-0325">Glycoprotein</keyword>
<organism evidence="13 14">
    <name type="scientific">Kazachstania africana (strain ATCC 22294 / BCRC 22015 / CBS 2517 / CECT 1963 / NBRC 1671 / NRRL Y-8276)</name>
    <name type="common">Yeast</name>
    <name type="synonym">Kluyveromyces africanus</name>
    <dbReference type="NCBI Taxonomy" id="1071382"/>
    <lineage>
        <taxon>Eukaryota</taxon>
        <taxon>Fungi</taxon>
        <taxon>Dikarya</taxon>
        <taxon>Ascomycota</taxon>
        <taxon>Saccharomycotina</taxon>
        <taxon>Saccharomycetes</taxon>
        <taxon>Saccharomycetales</taxon>
        <taxon>Saccharomycetaceae</taxon>
        <taxon>Kazachstania</taxon>
    </lineage>
</organism>
<dbReference type="GO" id="GO:0030476">
    <property type="term" value="P:ascospore wall assembly"/>
    <property type="evidence" value="ECO:0007669"/>
    <property type="project" value="EnsemblFungi"/>
</dbReference>
<comment type="subcellular location">
    <subcellularLocation>
        <location evidence="1">Cell envelope</location>
    </subcellularLocation>
    <subcellularLocation>
        <location evidence="12">Cell membrane</location>
        <topology evidence="12">Lipid-anchor</topology>
        <topology evidence="12">GPI-anchor</topology>
    </subcellularLocation>
    <subcellularLocation>
        <location evidence="2">Membrane</location>
        <topology evidence="2">Lipid-anchor</topology>
        <topology evidence="2">GPI-anchor</topology>
    </subcellularLocation>
</comment>
<evidence type="ECO:0000256" key="7">
    <source>
        <dbReference type="ARBA" id="ARBA00023136"/>
    </source>
</evidence>
<evidence type="ECO:0000256" key="3">
    <source>
        <dbReference type="ARBA" id="ARBA00007528"/>
    </source>
</evidence>
<evidence type="ECO:0000256" key="12">
    <source>
        <dbReference type="RuleBase" id="RU361209"/>
    </source>
</evidence>
<dbReference type="PANTHER" id="PTHR31468">
    <property type="entry name" value="1,3-BETA-GLUCANOSYLTRANSFERASE GAS1"/>
    <property type="match status" value="1"/>
</dbReference>
<proteinExistence type="inferred from homology"/>
<dbReference type="InterPro" id="IPR017853">
    <property type="entry name" value="GH"/>
</dbReference>
<name>H2AS18_KAZAF</name>
<keyword evidence="4 12" id="KW-0336">GPI-anchor</keyword>
<dbReference type="GO" id="GO:0042124">
    <property type="term" value="F:1,3-beta-glucanosyltransferase activity"/>
    <property type="evidence" value="ECO:0007669"/>
    <property type="project" value="EnsemblFungi"/>
</dbReference>
<dbReference type="KEGG" id="kaf:KAFR_0C01750"/>
<evidence type="ECO:0000313" key="13">
    <source>
        <dbReference type="EMBL" id="CCF57168.1"/>
    </source>
</evidence>
<protein>
    <recommendedName>
        <fullName evidence="12">1,3-beta-glucanosyltransferase</fullName>
        <ecNumber evidence="12">2.4.1.-</ecNumber>
    </recommendedName>
</protein>
<keyword evidence="11" id="KW-0961">Cell wall biogenesis/degradation</keyword>
<keyword evidence="10 12" id="KW-0449">Lipoprotein</keyword>
<dbReference type="HOGENOM" id="CLU_021855_1_2_1"/>
<keyword evidence="6 12" id="KW-0732">Signal</keyword>
<dbReference type="EC" id="2.4.1.-" evidence="12"/>
<dbReference type="AlphaFoldDB" id="H2AS18"/>
<evidence type="ECO:0000256" key="5">
    <source>
        <dbReference type="ARBA" id="ARBA00022679"/>
    </source>
</evidence>
<keyword evidence="14" id="KW-1185">Reference proteome</keyword>
<reference evidence="13 14" key="1">
    <citation type="journal article" date="2011" name="Proc. Natl. Acad. Sci. U.S.A.">
        <title>Evolutionary erosion of yeast sex chromosomes by mating-type switching accidents.</title>
        <authorList>
            <person name="Gordon J.L."/>
            <person name="Armisen D."/>
            <person name="Proux-Wera E."/>
            <person name="Oheigeartaigh S.S."/>
            <person name="Byrne K.P."/>
            <person name="Wolfe K.H."/>
        </authorList>
    </citation>
    <scope>NUCLEOTIDE SEQUENCE [LARGE SCALE GENOMIC DNA]</scope>
    <source>
        <strain evidence="14">ATCC 22294 / BCRC 22015 / CBS 2517 / CECT 1963 / NBRC 1671 / NRRL Y-8276</strain>
    </source>
</reference>
<dbReference type="Proteomes" id="UP000005220">
    <property type="component" value="Chromosome 3"/>
</dbReference>
<evidence type="ECO:0000256" key="9">
    <source>
        <dbReference type="ARBA" id="ARBA00023180"/>
    </source>
</evidence>
<keyword evidence="8" id="KW-1015">Disulfide bond</keyword>
<dbReference type="Gene3D" id="3.20.20.80">
    <property type="entry name" value="Glycosidases"/>
    <property type="match status" value="1"/>
</dbReference>
<accession>H2AS18</accession>
<dbReference type="SUPFAM" id="SSF51445">
    <property type="entry name" value="(Trans)glycosidases"/>
    <property type="match status" value="1"/>
</dbReference>
<evidence type="ECO:0000256" key="1">
    <source>
        <dbReference type="ARBA" id="ARBA00004196"/>
    </source>
</evidence>
<feature type="signal peptide" evidence="12">
    <location>
        <begin position="1"/>
        <end position="21"/>
    </location>
</feature>